<gene>
    <name evidence="2" type="primary">Vwa3b_2</name>
    <name evidence="2" type="ORF">VIDCHA_R09548</name>
</gene>
<comment type="caution">
    <text evidence="2">The sequence shown here is derived from an EMBL/GenBank/DDBJ whole genome shotgun (WGS) entry which is preliminary data.</text>
</comment>
<dbReference type="PANTHER" id="PTHR46785">
    <property type="entry name" value="VON WILLEBRAND FACTOR A DOMAIN-CONTAINING PROTEIN 3B"/>
    <property type="match status" value="1"/>
</dbReference>
<sequence>VGSSTNTLKALQIALADTDTQAIYLLTDGRPDQPPQIILAEVLPHCKIPIHTVSFNYDDTEANKFLYELSTKTEGRFHYYNIYLSDPDTTEFIVNKDIHLLRREIDQGEKDLEKVKTFHEKSLMMNSYSEENYPEKKYNRGVKFREESPEEGVSPEEKSFSVKKGVKCTTIFKGKLTEQEAPTGEDGKVSPITFVTNGTSFEAKLCRSAVQRTETQQRYRVGHEVGYCDSVLTAVARLLPVPKLASNSELYDTSCNYISQSLFSSSLDVSSALWLKTHGLAARRLTIMDALAPTTVLHSTKYIPVLDKHVVSKVFDKMLPLAHVSSDKKGIALLNPWAVNLDAYIRKLEHAIKSYERQVSSPEIYYVIWSALSQEERDKFKEDGPVQYIHHKETLLEALENLGWPVSYEDVKLLEDEILTALTYIQQASDLQEAVKKEIEKSSESHISNNKKTRQKCQIFVTHKGQKLIARSDVTGFYYPGTVMKNISSTCVLVDFSNGESCDVPVKFTIPVGGAMPCPHLQVGDYVFARIGTRAEIECYVPAIVIATPERVETGDKFYTVLLFNNRKEHCIRSELIKISQTKYAYSCQYIR</sequence>
<dbReference type="InterPro" id="IPR036465">
    <property type="entry name" value="vWFA_dom_sf"/>
</dbReference>
<dbReference type="Gene3D" id="3.40.50.410">
    <property type="entry name" value="von Willebrand factor, type A domain"/>
    <property type="match status" value="1"/>
</dbReference>
<dbReference type="PANTHER" id="PTHR46785:SF1">
    <property type="entry name" value="VON WILLEBRAND FACTOR A DOMAIN-CONTAINING PROTEIN 3B"/>
    <property type="match status" value="1"/>
</dbReference>
<dbReference type="InterPro" id="IPR032770">
    <property type="entry name" value="DUF4537"/>
</dbReference>
<feature type="non-terminal residue" evidence="2">
    <location>
        <position position="1"/>
    </location>
</feature>
<organism evidence="2 3">
    <name type="scientific">Vidua chalybeata</name>
    <name type="common">Village indigobird</name>
    <dbReference type="NCBI Taxonomy" id="81927"/>
    <lineage>
        <taxon>Eukaryota</taxon>
        <taxon>Metazoa</taxon>
        <taxon>Chordata</taxon>
        <taxon>Craniata</taxon>
        <taxon>Vertebrata</taxon>
        <taxon>Euteleostomi</taxon>
        <taxon>Archelosauria</taxon>
        <taxon>Archosauria</taxon>
        <taxon>Dinosauria</taxon>
        <taxon>Saurischia</taxon>
        <taxon>Theropoda</taxon>
        <taxon>Coelurosauria</taxon>
        <taxon>Aves</taxon>
        <taxon>Neognathae</taxon>
        <taxon>Neoaves</taxon>
        <taxon>Telluraves</taxon>
        <taxon>Australaves</taxon>
        <taxon>Passeriformes</taxon>
        <taxon>Passeroidea</taxon>
        <taxon>Estrildidae</taxon>
        <taxon>Viduinae</taxon>
        <taxon>Vidua</taxon>
    </lineage>
</organism>
<feature type="domain" description="DUF4537" evidence="1">
    <location>
        <begin position="465"/>
        <end position="591"/>
    </location>
</feature>
<accession>A0A851KPW0</accession>
<dbReference type="Proteomes" id="UP000634236">
    <property type="component" value="Unassembled WGS sequence"/>
</dbReference>
<feature type="non-terminal residue" evidence="2">
    <location>
        <position position="592"/>
    </location>
</feature>
<proteinExistence type="predicted"/>
<dbReference type="AlphaFoldDB" id="A0A851KPW0"/>
<dbReference type="SUPFAM" id="SSF53300">
    <property type="entry name" value="vWA-like"/>
    <property type="match status" value="1"/>
</dbReference>
<evidence type="ECO:0000313" key="2">
    <source>
        <dbReference type="EMBL" id="NXB91522.1"/>
    </source>
</evidence>
<dbReference type="Pfam" id="PF15057">
    <property type="entry name" value="DUF4537"/>
    <property type="match status" value="1"/>
</dbReference>
<name>A0A851KPW0_VIDCH</name>
<dbReference type="EMBL" id="WBNB01001967">
    <property type="protein sequence ID" value="NXB91522.1"/>
    <property type="molecule type" value="Genomic_DNA"/>
</dbReference>
<protein>
    <submittedName>
        <fullName evidence="2">VWA3B protein</fullName>
    </submittedName>
</protein>
<evidence type="ECO:0000259" key="1">
    <source>
        <dbReference type="Pfam" id="PF15057"/>
    </source>
</evidence>
<reference evidence="2" key="1">
    <citation type="submission" date="2019-09" db="EMBL/GenBank/DDBJ databases">
        <title>Bird 10,000 Genomes (B10K) Project - Family phase.</title>
        <authorList>
            <person name="Zhang G."/>
        </authorList>
    </citation>
    <scope>NUCLEOTIDE SEQUENCE</scope>
    <source>
        <strain evidence="2">OUT-0048</strain>
        <tissue evidence="2">Muscle</tissue>
    </source>
</reference>
<evidence type="ECO:0000313" key="3">
    <source>
        <dbReference type="Proteomes" id="UP000634236"/>
    </source>
</evidence>
<keyword evidence="3" id="KW-1185">Reference proteome</keyword>